<accession>C4LEE7</accession>
<protein>
    <recommendedName>
        <fullName evidence="1">ABC-type transport auxiliary lipoprotein component domain-containing protein</fullName>
    </recommendedName>
</protein>
<dbReference type="SUPFAM" id="SSF159594">
    <property type="entry name" value="XCC0632-like"/>
    <property type="match status" value="1"/>
</dbReference>
<dbReference type="PROSITE" id="PS51257">
    <property type="entry name" value="PROKAR_LIPOPROTEIN"/>
    <property type="match status" value="1"/>
</dbReference>
<dbReference type="Pfam" id="PF03886">
    <property type="entry name" value="ABC_trans_aux"/>
    <property type="match status" value="1"/>
</dbReference>
<evidence type="ECO:0000313" key="3">
    <source>
        <dbReference type="Proteomes" id="UP000009073"/>
    </source>
</evidence>
<dbReference type="eggNOG" id="COG3218">
    <property type="taxonomic scope" value="Bacteria"/>
</dbReference>
<dbReference type="Gene3D" id="3.40.50.10610">
    <property type="entry name" value="ABC-type transport auxiliary lipoprotein component"/>
    <property type="match status" value="1"/>
</dbReference>
<proteinExistence type="predicted"/>
<evidence type="ECO:0000259" key="1">
    <source>
        <dbReference type="Pfam" id="PF03886"/>
    </source>
</evidence>
<reference evidence="2 3" key="2">
    <citation type="journal article" date="2011" name="Stand. Genomic Sci.">
        <title>Complete genome sequence of Tolumonas auensis type strain (TA 4).</title>
        <authorList>
            <person name="Chertkov O."/>
            <person name="Copeland A."/>
            <person name="Lucas S."/>
            <person name="Lapidus A."/>
            <person name="Berry K.W."/>
            <person name="Detter J.C."/>
            <person name="Del Rio T.G."/>
            <person name="Hammon N."/>
            <person name="Dalin E."/>
            <person name="Tice H."/>
            <person name="Pitluck S."/>
            <person name="Richardson P."/>
            <person name="Bruce D."/>
            <person name="Goodwin L."/>
            <person name="Han C."/>
            <person name="Tapia R."/>
            <person name="Saunders E."/>
            <person name="Schmutz J."/>
            <person name="Brettin T."/>
            <person name="Larimer F."/>
            <person name="Land M."/>
            <person name="Hauser L."/>
            <person name="Spring S."/>
            <person name="Rohde M."/>
            <person name="Kyrpides N.C."/>
            <person name="Ivanova N."/>
            <person name="Goker M."/>
            <person name="Beller H.R."/>
            <person name="Klenk H.P."/>
            <person name="Woyke T."/>
        </authorList>
    </citation>
    <scope>NUCLEOTIDE SEQUENCE [LARGE SCALE GENOMIC DNA]</scope>
    <source>
        <strain evidence="3">DSM 9187 / TA4</strain>
    </source>
</reference>
<evidence type="ECO:0000313" key="2">
    <source>
        <dbReference type="EMBL" id="ACQ92964.1"/>
    </source>
</evidence>
<dbReference type="AlphaFoldDB" id="C4LEE7"/>
<dbReference type="EMBL" id="CP001616">
    <property type="protein sequence ID" value="ACQ92964.1"/>
    <property type="molecule type" value="Genomic_DNA"/>
</dbReference>
<organism evidence="2 3">
    <name type="scientific">Tolumonas auensis (strain DSM 9187 / NBRC 110442 / TA 4)</name>
    <dbReference type="NCBI Taxonomy" id="595494"/>
    <lineage>
        <taxon>Bacteria</taxon>
        <taxon>Pseudomonadati</taxon>
        <taxon>Pseudomonadota</taxon>
        <taxon>Gammaproteobacteria</taxon>
        <taxon>Aeromonadales</taxon>
        <taxon>Aeromonadaceae</taxon>
        <taxon>Tolumonas</taxon>
    </lineage>
</organism>
<keyword evidence="3" id="KW-1185">Reference proteome</keyword>
<dbReference type="HOGENOM" id="CLU_093163_2_0_6"/>
<dbReference type="KEGG" id="tau:Tola_1349"/>
<feature type="domain" description="ABC-type transport auxiliary lipoprotein component" evidence="1">
    <location>
        <begin position="32"/>
        <end position="191"/>
    </location>
</feature>
<dbReference type="InterPro" id="IPR005586">
    <property type="entry name" value="ABC_trans_aux"/>
</dbReference>
<dbReference type="Proteomes" id="UP000009073">
    <property type="component" value="Chromosome"/>
</dbReference>
<name>C4LEE7_TOLAT</name>
<sequence>MSISFHRLIPLIITLLLSACSLFPETRPVNVYMLPESTPVQTQSSSVDWSLRINTPYANQTLDSTRIAVIPDGNQINSYKSARWNDRVPVLLRERLIDTFRSDGRIKTITNDNGLINTDAELISELRAFQSEYIHGKPEVRVQLDTHLVQRNNQQVLASYRFEARQASKDASVASVVQAFGQATDQLSREVVAWAINVRKYNGDKHD</sequence>
<reference evidence="3" key="1">
    <citation type="submission" date="2009-05" db="EMBL/GenBank/DDBJ databases">
        <title>Complete sequence of Tolumonas auensis DSM 9187.</title>
        <authorList>
            <consortium name="US DOE Joint Genome Institute"/>
            <person name="Lucas S."/>
            <person name="Copeland A."/>
            <person name="Lapidus A."/>
            <person name="Glavina del Rio T."/>
            <person name="Tice H."/>
            <person name="Bruce D."/>
            <person name="Goodwin L."/>
            <person name="Pitluck S."/>
            <person name="Chertkov O."/>
            <person name="Brettin T."/>
            <person name="Detter J.C."/>
            <person name="Han C."/>
            <person name="Larimer F."/>
            <person name="Land M."/>
            <person name="Hauser L."/>
            <person name="Kyrpides N."/>
            <person name="Mikhailova N."/>
            <person name="Spring S."/>
            <person name="Beller H."/>
        </authorList>
    </citation>
    <scope>NUCLEOTIDE SEQUENCE [LARGE SCALE GENOMIC DNA]</scope>
    <source>
        <strain evidence="3">DSM 9187 / TA4</strain>
    </source>
</reference>
<gene>
    <name evidence="2" type="ordered locus">Tola_1349</name>
</gene>
<dbReference type="OrthoDB" id="5795476at2"/>
<dbReference type="RefSeq" id="WP_012729563.1">
    <property type="nucleotide sequence ID" value="NC_012691.1"/>
</dbReference>
<dbReference type="STRING" id="595494.Tola_1349"/>